<dbReference type="WBParaSite" id="RSKR_0000450300.1">
    <property type="protein sequence ID" value="RSKR_0000450300.1"/>
    <property type="gene ID" value="RSKR_0000450300"/>
</dbReference>
<accession>A0AC35TVC2</accession>
<sequence>MKICFTQLTLKLFLIFEIISFGVHCENYKFPTITKPNGAINSKCSLQDDKFPCIRITIHSSIARYHYVSQKYKLHACTINKAFSSMMVSILCLLYDKKRFFKIHRHLNEDDWNNLACSNENLITSIPESAKLFANEENEKKYKHIMVVRNPIARLISSYTHLCIKSKNVSGREKTCFNSNGNIQIFLERLYESLTNEMKFGGGEVNVHRRNHFHPSVWNCDYVKYKKYYTIIKYSSKHPKQFYRNLMSVLRKQNIPKHELAYIRREISGPRNAHATYKDGVRWEQTKIIWKSPYLLDLISRIYFEDFMQFGYKLPNLEAFKKMQL</sequence>
<protein>
    <submittedName>
        <fullName evidence="2">Sulfotransfer_1 domain-containing protein</fullName>
    </submittedName>
</protein>
<organism evidence="1 2">
    <name type="scientific">Rhabditophanes sp. KR3021</name>
    <dbReference type="NCBI Taxonomy" id="114890"/>
    <lineage>
        <taxon>Eukaryota</taxon>
        <taxon>Metazoa</taxon>
        <taxon>Ecdysozoa</taxon>
        <taxon>Nematoda</taxon>
        <taxon>Chromadorea</taxon>
        <taxon>Rhabditida</taxon>
        <taxon>Tylenchina</taxon>
        <taxon>Panagrolaimomorpha</taxon>
        <taxon>Strongyloidoidea</taxon>
        <taxon>Alloionematidae</taxon>
        <taxon>Rhabditophanes</taxon>
    </lineage>
</organism>
<reference evidence="2" key="1">
    <citation type="submission" date="2016-11" db="UniProtKB">
        <authorList>
            <consortium name="WormBaseParasite"/>
        </authorList>
    </citation>
    <scope>IDENTIFICATION</scope>
    <source>
        <strain evidence="2">KR3021</strain>
    </source>
</reference>
<evidence type="ECO:0000313" key="1">
    <source>
        <dbReference type="Proteomes" id="UP000095286"/>
    </source>
</evidence>
<proteinExistence type="predicted"/>
<evidence type="ECO:0000313" key="2">
    <source>
        <dbReference type="WBParaSite" id="RSKR_0000450300.1"/>
    </source>
</evidence>
<dbReference type="Proteomes" id="UP000095286">
    <property type="component" value="Unplaced"/>
</dbReference>
<name>A0AC35TVC2_9BILA</name>